<feature type="region of interest" description="Disordered" evidence="1">
    <location>
        <begin position="1"/>
        <end position="21"/>
    </location>
</feature>
<evidence type="ECO:0000313" key="2">
    <source>
        <dbReference type="EMBL" id="CAE0683773.1"/>
    </source>
</evidence>
<reference evidence="2" key="1">
    <citation type="submission" date="2021-01" db="EMBL/GenBank/DDBJ databases">
        <authorList>
            <person name="Corre E."/>
            <person name="Pelletier E."/>
            <person name="Niang G."/>
            <person name="Scheremetjew M."/>
            <person name="Finn R."/>
            <person name="Kale V."/>
            <person name="Holt S."/>
            <person name="Cochrane G."/>
            <person name="Meng A."/>
            <person name="Brown T."/>
            <person name="Cohen L."/>
        </authorList>
    </citation>
    <scope>NUCLEOTIDE SEQUENCE</scope>
    <source>
        <strain evidence="2">CCCM811</strain>
    </source>
</reference>
<proteinExistence type="predicted"/>
<gene>
    <name evidence="2" type="ORF">LGLO00237_LOCUS35561</name>
</gene>
<evidence type="ECO:0000256" key="1">
    <source>
        <dbReference type="SAM" id="MobiDB-lite"/>
    </source>
</evidence>
<organism evidence="2">
    <name type="scientific">Lotharella globosa</name>
    <dbReference type="NCBI Taxonomy" id="91324"/>
    <lineage>
        <taxon>Eukaryota</taxon>
        <taxon>Sar</taxon>
        <taxon>Rhizaria</taxon>
        <taxon>Cercozoa</taxon>
        <taxon>Chlorarachniophyceae</taxon>
        <taxon>Lotharella</taxon>
    </lineage>
</organism>
<sequence>MASGQRKQPTKADWRVHPKELPKEDYGNVMKASYSASFQGEGHIKEAPLRNAAREKSVMSRAEQIYAKQIADAKLKQEKEALLYQFGDRLKLNKNSIPVLQKKKELKLANQGPITVWNSSGNPKAFSGVSEVANANAFARSTKFSKPITERVDADDAE</sequence>
<accession>A0A7S4E191</accession>
<protein>
    <submittedName>
        <fullName evidence="2">Uncharacterized protein</fullName>
    </submittedName>
</protein>
<feature type="compositionally biased region" description="Basic and acidic residues" evidence="1">
    <location>
        <begin position="10"/>
        <end position="21"/>
    </location>
</feature>
<dbReference type="AlphaFoldDB" id="A0A7S4E191"/>
<name>A0A7S4E191_9EUKA</name>
<dbReference type="EMBL" id="HBIV01051813">
    <property type="protein sequence ID" value="CAE0683773.1"/>
    <property type="molecule type" value="Transcribed_RNA"/>
</dbReference>